<name>A0A6J7WV42_9CAUD</name>
<gene>
    <name evidence="1" type="ORF">UFOVP242_106</name>
</gene>
<evidence type="ECO:0000313" key="1">
    <source>
        <dbReference type="EMBL" id="CAB5221851.1"/>
    </source>
</evidence>
<proteinExistence type="predicted"/>
<protein>
    <submittedName>
        <fullName evidence="1">Uncharacterized protein</fullName>
    </submittedName>
</protein>
<organism evidence="1">
    <name type="scientific">uncultured Caudovirales phage</name>
    <dbReference type="NCBI Taxonomy" id="2100421"/>
    <lineage>
        <taxon>Viruses</taxon>
        <taxon>Duplodnaviria</taxon>
        <taxon>Heunggongvirae</taxon>
        <taxon>Uroviricota</taxon>
        <taxon>Caudoviricetes</taxon>
        <taxon>Peduoviridae</taxon>
        <taxon>Maltschvirus</taxon>
        <taxon>Maltschvirus maltsch</taxon>
    </lineage>
</organism>
<reference evidence="1" key="1">
    <citation type="submission" date="2020-05" db="EMBL/GenBank/DDBJ databases">
        <authorList>
            <person name="Chiriac C."/>
            <person name="Salcher M."/>
            <person name="Ghai R."/>
            <person name="Kavagutti S V."/>
        </authorList>
    </citation>
    <scope>NUCLEOTIDE SEQUENCE</scope>
</reference>
<sequence>MKRKNFEIDYEKKVRKVTKGVDKSSKYRKSIYNMLEDEDESLDLTDSDVDDYDDLDDSK</sequence>
<accession>A0A6J7WV42</accession>
<dbReference type="EMBL" id="LR798294">
    <property type="protein sequence ID" value="CAB5221851.1"/>
    <property type="molecule type" value="Genomic_DNA"/>
</dbReference>